<dbReference type="GO" id="GO:0004857">
    <property type="term" value="F:enzyme inhibitor activity"/>
    <property type="evidence" value="ECO:0007669"/>
    <property type="project" value="InterPro"/>
</dbReference>
<keyword evidence="2" id="KW-1015">Disulfide bond</keyword>
<evidence type="ECO:0000313" key="6">
    <source>
        <dbReference type="Proteomes" id="UP000639772"/>
    </source>
</evidence>
<evidence type="ECO:0000256" key="1">
    <source>
        <dbReference type="ARBA" id="ARBA00022729"/>
    </source>
</evidence>
<dbReference type="NCBIfam" id="TIGR01614">
    <property type="entry name" value="PME_inhib"/>
    <property type="match status" value="1"/>
</dbReference>
<dbReference type="InterPro" id="IPR035513">
    <property type="entry name" value="Invertase/methylesterase_inhib"/>
</dbReference>
<evidence type="ECO:0000256" key="2">
    <source>
        <dbReference type="ARBA" id="ARBA00023157"/>
    </source>
</evidence>
<dbReference type="EMBL" id="JADCNM010000001">
    <property type="protein sequence ID" value="KAG0502857.1"/>
    <property type="molecule type" value="Genomic_DNA"/>
</dbReference>
<evidence type="ECO:0008006" key="7">
    <source>
        <dbReference type="Google" id="ProtNLM"/>
    </source>
</evidence>
<protein>
    <recommendedName>
        <fullName evidence="7">Pectinesterase inhibitor domain-containing protein</fullName>
    </recommendedName>
</protein>
<organism evidence="5 6">
    <name type="scientific">Vanilla planifolia</name>
    <name type="common">Vanilla</name>
    <dbReference type="NCBI Taxonomy" id="51239"/>
    <lineage>
        <taxon>Eukaryota</taxon>
        <taxon>Viridiplantae</taxon>
        <taxon>Streptophyta</taxon>
        <taxon>Embryophyta</taxon>
        <taxon>Tracheophyta</taxon>
        <taxon>Spermatophyta</taxon>
        <taxon>Magnoliopsida</taxon>
        <taxon>Liliopsida</taxon>
        <taxon>Asparagales</taxon>
        <taxon>Orchidaceae</taxon>
        <taxon>Vanilloideae</taxon>
        <taxon>Vanilleae</taxon>
        <taxon>Vanilla</taxon>
    </lineage>
</organism>
<dbReference type="InterPro" id="IPR006501">
    <property type="entry name" value="Pectinesterase_inhib_dom"/>
</dbReference>
<dbReference type="AlphaFoldDB" id="A0A835SEN4"/>
<reference evidence="5 6" key="1">
    <citation type="journal article" date="2020" name="Nat. Food">
        <title>A phased Vanilla planifolia genome enables genetic improvement of flavour and production.</title>
        <authorList>
            <person name="Hasing T."/>
            <person name="Tang H."/>
            <person name="Brym M."/>
            <person name="Khazi F."/>
            <person name="Huang T."/>
            <person name="Chambers A.H."/>
        </authorList>
    </citation>
    <scope>NUCLEOTIDE SEQUENCE [LARGE SCALE GENOMIC DNA]</scope>
    <source>
        <tissue evidence="5">Leaf</tissue>
    </source>
</reference>
<comment type="similarity">
    <text evidence="3">Belongs to the PMEI family.</text>
</comment>
<evidence type="ECO:0000256" key="4">
    <source>
        <dbReference type="SAM" id="SignalP"/>
    </source>
</evidence>
<gene>
    <name evidence="5" type="ORF">HPP92_002929</name>
</gene>
<dbReference type="PANTHER" id="PTHR35357:SF8">
    <property type="entry name" value="OS01G0111000 PROTEIN"/>
    <property type="match status" value="1"/>
</dbReference>
<sequence length="211" mass="22819">MLEQSFLIKPINCNSASYQNAEAEMKPKPEHFHLLLLLLLVASVAAAETNLESSCKKVASLIPATAGERYNFCITSLQVVHGSQFADALGLDLISAGLTKTAYNHNRILSEELLTGPELSEAERTAIRSCAAGYAAGGLYLDRGNTWIESGEGGLNSALFSFQEAWLRAEECVENLRDAYSGDDTSLMAKENSHALGLIDIVLKLTLLLKV</sequence>
<dbReference type="Proteomes" id="UP000639772">
    <property type="component" value="Chromosome 1"/>
</dbReference>
<dbReference type="PANTHER" id="PTHR35357">
    <property type="entry name" value="OS02G0537100 PROTEIN"/>
    <property type="match status" value="1"/>
</dbReference>
<keyword evidence="1 4" id="KW-0732">Signal</keyword>
<evidence type="ECO:0000256" key="3">
    <source>
        <dbReference type="ARBA" id="ARBA00038471"/>
    </source>
</evidence>
<proteinExistence type="inferred from homology"/>
<evidence type="ECO:0000313" key="5">
    <source>
        <dbReference type="EMBL" id="KAG0502857.1"/>
    </source>
</evidence>
<dbReference type="Gene3D" id="1.20.140.40">
    <property type="entry name" value="Invertase/pectin methylesterase inhibitor family protein"/>
    <property type="match status" value="1"/>
</dbReference>
<feature type="signal peptide" evidence="4">
    <location>
        <begin position="1"/>
        <end position="46"/>
    </location>
</feature>
<dbReference type="OrthoDB" id="1872906at2759"/>
<comment type="caution">
    <text evidence="5">The sequence shown here is derived from an EMBL/GenBank/DDBJ whole genome shotgun (WGS) entry which is preliminary data.</text>
</comment>
<feature type="chain" id="PRO_5032637188" description="Pectinesterase inhibitor domain-containing protein" evidence="4">
    <location>
        <begin position="47"/>
        <end position="211"/>
    </location>
</feature>
<name>A0A835SEN4_VANPL</name>
<dbReference type="SUPFAM" id="SSF101148">
    <property type="entry name" value="Plant invertase/pectin methylesterase inhibitor"/>
    <property type="match status" value="1"/>
</dbReference>
<accession>A0A835SEN4</accession>